<name>A0ACA9SC40_9GLOM</name>
<feature type="non-terminal residue" evidence="1">
    <location>
        <position position="1"/>
    </location>
</feature>
<sequence length="243" mass="27511">QLYIMAKTYNLYFGKDAKPVEYYQPTTPKKELQDLIDNPDAWEQYLKDQADALKLVENERDALEAERNNLETERDQLKQDKEDLEDFLKNGLGYNNIAEAMTALAGQKLPDILTSADTTIKTLKTNEAKLKGDIAFLQNQNANMVDREDLKDAVEAKKKAINDLGNLQNIYTPLKDKTDGLNAKEKQKITDAKGAFERVVDRINKTKTVIIGDLTKKNIRLDLNRIKGILGYDDVNADIDSGE</sequence>
<organism evidence="1 2">
    <name type="scientific">Racocetra persica</name>
    <dbReference type="NCBI Taxonomy" id="160502"/>
    <lineage>
        <taxon>Eukaryota</taxon>
        <taxon>Fungi</taxon>
        <taxon>Fungi incertae sedis</taxon>
        <taxon>Mucoromycota</taxon>
        <taxon>Glomeromycotina</taxon>
        <taxon>Glomeromycetes</taxon>
        <taxon>Diversisporales</taxon>
        <taxon>Gigasporaceae</taxon>
        <taxon>Racocetra</taxon>
    </lineage>
</organism>
<accession>A0ACA9SC40</accession>
<gene>
    <name evidence="1" type="ORF">RPERSI_LOCUS29312</name>
</gene>
<evidence type="ECO:0000313" key="2">
    <source>
        <dbReference type="Proteomes" id="UP000789920"/>
    </source>
</evidence>
<keyword evidence="2" id="KW-1185">Reference proteome</keyword>
<proteinExistence type="predicted"/>
<dbReference type="Proteomes" id="UP000789920">
    <property type="component" value="Unassembled WGS sequence"/>
</dbReference>
<dbReference type="EMBL" id="CAJVQC010110177">
    <property type="protein sequence ID" value="CAG8834805.1"/>
    <property type="molecule type" value="Genomic_DNA"/>
</dbReference>
<reference evidence="1" key="1">
    <citation type="submission" date="2021-06" db="EMBL/GenBank/DDBJ databases">
        <authorList>
            <person name="Kallberg Y."/>
            <person name="Tangrot J."/>
            <person name="Rosling A."/>
        </authorList>
    </citation>
    <scope>NUCLEOTIDE SEQUENCE</scope>
    <source>
        <strain evidence="1">MA461A</strain>
    </source>
</reference>
<evidence type="ECO:0000313" key="1">
    <source>
        <dbReference type="EMBL" id="CAG8834805.1"/>
    </source>
</evidence>
<protein>
    <submittedName>
        <fullName evidence="1">8471_t:CDS:1</fullName>
    </submittedName>
</protein>
<feature type="non-terminal residue" evidence="1">
    <location>
        <position position="243"/>
    </location>
</feature>
<comment type="caution">
    <text evidence="1">The sequence shown here is derived from an EMBL/GenBank/DDBJ whole genome shotgun (WGS) entry which is preliminary data.</text>
</comment>